<dbReference type="Proteomes" id="UP000434850">
    <property type="component" value="Unassembled WGS sequence"/>
</dbReference>
<dbReference type="EMBL" id="WQLA01000001">
    <property type="protein sequence ID" value="MVN89523.1"/>
    <property type="molecule type" value="Genomic_DNA"/>
</dbReference>
<dbReference type="Gene3D" id="1.10.10.10">
    <property type="entry name" value="Winged helix-like DNA-binding domain superfamily/Winged helix DNA-binding domain"/>
    <property type="match status" value="1"/>
</dbReference>
<dbReference type="InterPro" id="IPR000944">
    <property type="entry name" value="Tscrpt_reg_Rrf2"/>
</dbReference>
<protein>
    <submittedName>
        <fullName evidence="1">Transcriptional regulator</fullName>
    </submittedName>
</protein>
<dbReference type="InterPro" id="IPR036390">
    <property type="entry name" value="WH_DNA-bd_sf"/>
</dbReference>
<dbReference type="OrthoDB" id="213028at2"/>
<sequence>MNGRFQIAVHILTLLHAAKNELLSSDYIAGSVNANAVLIRKELSNLRGAGLVSSKEGKAGGYYLNKDAHQITMADIYNVAMQNPILGKARNQPNPKCPIGQKIGGHLNKLDADITLTINNKLAKQTLADFYKQFDQ</sequence>
<comment type="caution">
    <text evidence="1">The sequence shown here is derived from an EMBL/GenBank/DDBJ whole genome shotgun (WGS) entry which is preliminary data.</text>
</comment>
<gene>
    <name evidence="1" type="ORF">GO816_00120</name>
</gene>
<dbReference type="SUPFAM" id="SSF46785">
    <property type="entry name" value="Winged helix' DNA-binding domain"/>
    <property type="match status" value="1"/>
</dbReference>
<dbReference type="PANTHER" id="PTHR33221:SF15">
    <property type="entry name" value="HTH-TYPE TRANSCRIPTIONAL REGULATOR YWGB-RELATED"/>
    <property type="match status" value="1"/>
</dbReference>
<dbReference type="InterPro" id="IPR030489">
    <property type="entry name" value="TR_Rrf2-type_CS"/>
</dbReference>
<reference evidence="1 2" key="1">
    <citation type="submission" date="2019-12" db="EMBL/GenBank/DDBJ databases">
        <title>Mucilaginibacter sp. HME9299 genome sequencing and assembly.</title>
        <authorList>
            <person name="Kang H."/>
            <person name="Kim H."/>
            <person name="Joh K."/>
        </authorList>
    </citation>
    <scope>NUCLEOTIDE SEQUENCE [LARGE SCALE GENOMIC DNA]</scope>
    <source>
        <strain evidence="1 2">HME9299</strain>
    </source>
</reference>
<organism evidence="1 2">
    <name type="scientific">Mucilaginibacter aquatilis</name>
    <dbReference type="NCBI Taxonomy" id="1517760"/>
    <lineage>
        <taxon>Bacteria</taxon>
        <taxon>Pseudomonadati</taxon>
        <taxon>Bacteroidota</taxon>
        <taxon>Sphingobacteriia</taxon>
        <taxon>Sphingobacteriales</taxon>
        <taxon>Sphingobacteriaceae</taxon>
        <taxon>Mucilaginibacter</taxon>
    </lineage>
</organism>
<dbReference type="PROSITE" id="PS01332">
    <property type="entry name" value="HTH_RRF2_1"/>
    <property type="match status" value="1"/>
</dbReference>
<evidence type="ECO:0000313" key="1">
    <source>
        <dbReference type="EMBL" id="MVN89523.1"/>
    </source>
</evidence>
<dbReference type="InterPro" id="IPR036388">
    <property type="entry name" value="WH-like_DNA-bd_sf"/>
</dbReference>
<dbReference type="PANTHER" id="PTHR33221">
    <property type="entry name" value="WINGED HELIX-TURN-HELIX TRANSCRIPTIONAL REGULATOR, RRF2 FAMILY"/>
    <property type="match status" value="1"/>
</dbReference>
<dbReference type="Pfam" id="PF02082">
    <property type="entry name" value="Rrf2"/>
    <property type="match status" value="1"/>
</dbReference>
<proteinExistence type="predicted"/>
<dbReference type="GO" id="GO:0005829">
    <property type="term" value="C:cytosol"/>
    <property type="evidence" value="ECO:0007669"/>
    <property type="project" value="TreeGrafter"/>
</dbReference>
<dbReference type="AlphaFoldDB" id="A0A6I4IP83"/>
<evidence type="ECO:0000313" key="2">
    <source>
        <dbReference type="Proteomes" id="UP000434850"/>
    </source>
</evidence>
<dbReference type="RefSeq" id="WP_157539326.1">
    <property type="nucleotide sequence ID" value="NZ_WQLA01000001.1"/>
</dbReference>
<accession>A0A6I4IP83</accession>
<dbReference type="GO" id="GO:0003700">
    <property type="term" value="F:DNA-binding transcription factor activity"/>
    <property type="evidence" value="ECO:0007669"/>
    <property type="project" value="TreeGrafter"/>
</dbReference>
<name>A0A6I4IP83_9SPHI</name>
<dbReference type="PROSITE" id="PS51197">
    <property type="entry name" value="HTH_RRF2_2"/>
    <property type="match status" value="1"/>
</dbReference>
<keyword evidence="2" id="KW-1185">Reference proteome</keyword>